<gene>
    <name evidence="1" type="ORF">PHACADRAFT_199517</name>
</gene>
<accession>K5VYV8</accession>
<dbReference type="EMBL" id="JH930476">
    <property type="protein sequence ID" value="EKM52015.1"/>
    <property type="molecule type" value="Genomic_DNA"/>
</dbReference>
<protein>
    <submittedName>
        <fullName evidence="1">Uncharacterized protein</fullName>
    </submittedName>
</protein>
<dbReference type="InParanoid" id="K5VYV8"/>
<proteinExistence type="predicted"/>
<dbReference type="HOGENOM" id="CLU_2414028_0_0_1"/>
<evidence type="ECO:0000313" key="1">
    <source>
        <dbReference type="EMBL" id="EKM52015.1"/>
    </source>
</evidence>
<dbReference type="RefSeq" id="XP_007399804.1">
    <property type="nucleotide sequence ID" value="XM_007399742.1"/>
</dbReference>
<dbReference type="GeneID" id="18911417"/>
<dbReference type="Proteomes" id="UP000008370">
    <property type="component" value="Unassembled WGS sequence"/>
</dbReference>
<dbReference type="OrthoDB" id="2756573at2759"/>
<dbReference type="AlphaFoldDB" id="K5VYV8"/>
<sequence>MSPFVSHLTLRTISKYNPVVDPIFGRTCIPKALFTARTIGIHVYHRVSLVLADTTVLVLTWMKTFRHWREARRIIRASLATCLLRDGTIYFM</sequence>
<reference evidence="1 2" key="1">
    <citation type="journal article" date="2012" name="BMC Genomics">
        <title>Comparative genomics of the white-rot fungi, Phanerochaete carnosa and P. chrysosporium, to elucidate the genetic basis of the distinct wood types they colonize.</title>
        <authorList>
            <person name="Suzuki H."/>
            <person name="MacDonald J."/>
            <person name="Syed K."/>
            <person name="Salamov A."/>
            <person name="Hori C."/>
            <person name="Aerts A."/>
            <person name="Henrissat B."/>
            <person name="Wiebenga A."/>
            <person name="vanKuyk P.A."/>
            <person name="Barry K."/>
            <person name="Lindquist E."/>
            <person name="LaButti K."/>
            <person name="Lapidus A."/>
            <person name="Lucas S."/>
            <person name="Coutinho P."/>
            <person name="Gong Y."/>
            <person name="Samejima M."/>
            <person name="Mahadevan R."/>
            <person name="Abou-Zaid M."/>
            <person name="de Vries R.P."/>
            <person name="Igarashi K."/>
            <person name="Yadav J.S."/>
            <person name="Grigoriev I.V."/>
            <person name="Master E.R."/>
        </authorList>
    </citation>
    <scope>NUCLEOTIDE SEQUENCE [LARGE SCALE GENOMIC DNA]</scope>
    <source>
        <strain evidence="1 2">HHB-10118-sp</strain>
    </source>
</reference>
<keyword evidence="2" id="KW-1185">Reference proteome</keyword>
<dbReference type="KEGG" id="pco:PHACADRAFT_199517"/>
<evidence type="ECO:0000313" key="2">
    <source>
        <dbReference type="Proteomes" id="UP000008370"/>
    </source>
</evidence>
<name>K5VYV8_PHACS</name>
<organism evidence="1 2">
    <name type="scientific">Phanerochaete carnosa (strain HHB-10118-sp)</name>
    <name type="common">White-rot fungus</name>
    <name type="synonym">Peniophora carnosa</name>
    <dbReference type="NCBI Taxonomy" id="650164"/>
    <lineage>
        <taxon>Eukaryota</taxon>
        <taxon>Fungi</taxon>
        <taxon>Dikarya</taxon>
        <taxon>Basidiomycota</taxon>
        <taxon>Agaricomycotina</taxon>
        <taxon>Agaricomycetes</taxon>
        <taxon>Polyporales</taxon>
        <taxon>Phanerochaetaceae</taxon>
        <taxon>Phanerochaete</taxon>
    </lineage>
</organism>